<accession>A0ABU8VCM5</accession>
<protein>
    <recommendedName>
        <fullName evidence="3">DUF1488 family protein</fullName>
    </recommendedName>
</protein>
<reference evidence="1 2" key="1">
    <citation type="submission" date="2024-03" db="EMBL/GenBank/DDBJ databases">
        <title>Novel species of the genus Variovorax.</title>
        <authorList>
            <person name="Liu Q."/>
            <person name="Xin Y.-H."/>
        </authorList>
    </citation>
    <scope>NUCLEOTIDE SEQUENCE [LARGE SCALE GENOMIC DNA]</scope>
    <source>
        <strain evidence="1 2">KACC 18899</strain>
    </source>
</reference>
<evidence type="ECO:0000313" key="1">
    <source>
        <dbReference type="EMBL" id="MEJ8811417.1"/>
    </source>
</evidence>
<organism evidence="1 2">
    <name type="scientific">Variovorax ureilyticus</name>
    <dbReference type="NCBI Taxonomy" id="1836198"/>
    <lineage>
        <taxon>Bacteria</taxon>
        <taxon>Pseudomonadati</taxon>
        <taxon>Pseudomonadota</taxon>
        <taxon>Betaproteobacteria</taxon>
        <taxon>Burkholderiales</taxon>
        <taxon>Comamonadaceae</taxon>
        <taxon>Variovorax</taxon>
    </lineage>
</organism>
<dbReference type="EMBL" id="JBBKZU010000003">
    <property type="protein sequence ID" value="MEJ8811417.1"/>
    <property type="molecule type" value="Genomic_DNA"/>
</dbReference>
<comment type="caution">
    <text evidence="1">The sequence shown here is derived from an EMBL/GenBank/DDBJ whole genome shotgun (WGS) entry which is preliminary data.</text>
</comment>
<sequence>MFSEAIHCRDTETVRFAIYPDGFDGPRIIARISDSALHDIFEAPRDDASLAAACQAHFGRIEAKALERHHAAPQTAVLLETADFCAESEAELSVA</sequence>
<dbReference type="RefSeq" id="WP_340356701.1">
    <property type="nucleotide sequence ID" value="NZ_JBBKZU010000003.1"/>
</dbReference>
<evidence type="ECO:0000313" key="2">
    <source>
        <dbReference type="Proteomes" id="UP001365846"/>
    </source>
</evidence>
<name>A0ABU8VCM5_9BURK</name>
<keyword evidence="2" id="KW-1185">Reference proteome</keyword>
<proteinExistence type="predicted"/>
<gene>
    <name evidence="1" type="ORF">WKW77_10100</name>
</gene>
<evidence type="ECO:0008006" key="3">
    <source>
        <dbReference type="Google" id="ProtNLM"/>
    </source>
</evidence>
<dbReference type="Proteomes" id="UP001365846">
    <property type="component" value="Unassembled WGS sequence"/>
</dbReference>